<accession>A0A0Q3LV40</accession>
<dbReference type="RefSeq" id="WP_056011803.1">
    <property type="nucleotide sequence ID" value="NZ_LLYZ01000002.1"/>
</dbReference>
<evidence type="ECO:0000313" key="1">
    <source>
        <dbReference type="EMBL" id="KQK27217.1"/>
    </source>
</evidence>
<reference evidence="1 2" key="1">
    <citation type="submission" date="2015-10" db="EMBL/GenBank/DDBJ databases">
        <title>Chryseobacterium aquaticum genome.</title>
        <authorList>
            <person name="Newman J.D."/>
            <person name="Ferguson M.B."/>
            <person name="Miller J.R."/>
        </authorList>
    </citation>
    <scope>NUCLEOTIDE SEQUENCE [LARGE SCALE GENOMIC DNA]</scope>
    <source>
        <strain evidence="1 2">KCTC 12483</strain>
    </source>
</reference>
<dbReference type="AlphaFoldDB" id="A0A0Q3LV40"/>
<proteinExistence type="predicted"/>
<gene>
    <name evidence="1" type="ORF">AR438_03145</name>
</gene>
<name>A0A0Q3LV40_9FLAO</name>
<dbReference type="OrthoDB" id="6315383at2"/>
<keyword evidence="2" id="KW-1185">Reference proteome</keyword>
<dbReference type="CDD" id="cd19958">
    <property type="entry name" value="pyocin_knob"/>
    <property type="match status" value="2"/>
</dbReference>
<comment type="caution">
    <text evidence="1">The sequence shown here is derived from an EMBL/GenBank/DDBJ whole genome shotgun (WGS) entry which is preliminary data.</text>
</comment>
<dbReference type="Proteomes" id="UP000051682">
    <property type="component" value="Unassembled WGS sequence"/>
</dbReference>
<evidence type="ECO:0000313" key="2">
    <source>
        <dbReference type="Proteomes" id="UP000051682"/>
    </source>
</evidence>
<protein>
    <submittedName>
        <fullName evidence="1">Uncharacterized protein</fullName>
    </submittedName>
</protein>
<organism evidence="1 2">
    <name type="scientific">Chryseobacterium aquaticum</name>
    <dbReference type="NCBI Taxonomy" id="452084"/>
    <lineage>
        <taxon>Bacteria</taxon>
        <taxon>Pseudomonadati</taxon>
        <taxon>Bacteroidota</taxon>
        <taxon>Flavobacteriia</taxon>
        <taxon>Flavobacteriales</taxon>
        <taxon>Weeksellaceae</taxon>
        <taxon>Chryseobacterium group</taxon>
        <taxon>Chryseobacterium</taxon>
    </lineage>
</organism>
<dbReference type="EMBL" id="LLYZ01000002">
    <property type="protein sequence ID" value="KQK27217.1"/>
    <property type="molecule type" value="Genomic_DNA"/>
</dbReference>
<sequence length="1048" mass="117355">MEENEKFDSDFSNDKIPISEEFWNYMENYWHNNREFPESTEASLSKKADLVDGKVPASQLPSYVDDVLEFDSFENLPNPGEKGKIYLITNDNSQFRWSGLEYIQLNSDEFVMTTNTQQGVYGTKEFYTSGGSNNYTSTTLRIAGFTGNNAIIGFNSFGAGVGTVQFDGGDYFFTNDDISGRAKLIGGGFIKDGYSDNSVLLAGGGHKLLSDLETTHTHSYLLNDNYYQYQDVNNYLEAGKMKFIPSVMSASPNIFPTTNNANGILSIGIWSDTLYGHEIGFSSNGDIYHRYKDYGNISSWGKLLTDLNTDTTQFVTTNTQQSISVNKRFLTQGGNGYLNNSLSVYSNDGSYPAMTFERSGDTPAQMLFQNDTFYFLNGANGDRFKIESSGFIKAGYNNEFILLAGGDVKLISDFVANKIINGSYNANNLSTNSITYGYSVANAPTSASSHSFTILNLDTADQNFKMQIGFDGDTNEMFSRTKSAGNWNDWVKYATTSQLSNYVAKSGDTMTGGLIVNSPDSIGSNNLGVLPQNTKLFLANGNTLVANYGTVFWTEGTGNGYIQQQRADGTAIAYRLNLQPYGGQLFYGNNEVATVNQLNDYHKLRDFLLSGDTNDVSSNTSGNLYYNQLANSPYPSSQDIIGSMSNFGGKSFGYDFATVRLGGSRLYFRDYYGTNSPSAWNEIYHTGNFNPNNYATVNQLNNYIPNSHPVYGITQNEINEWRGYLGYWDNRQIQPSHILPEKLQFGFTSWNSDVNYPYADFIHFGGYNDSSGGNQNLIVFKKNGFGIRQFQGKHQDATPYQSFVDFWNTGDFTQSDINNWNNNRFNKAPINLITSSFDANTINESGFYRIGYGTSNTGGYSSSNDGLRALLHFETEDVYSASQIQTERYTGNTISRTRTDGVWSNWIRHWGNNDFSQNDINNWNNIANTATTQSWIESQDYANHAFVEESLNQLTVEHINPDYPISTISKVNTIIITEEFGREYLELEREFISERQITVTNLSPHDIGVMIEDKIIDRVISGETTEYYITSEKRLVKKGSYRNASLLV</sequence>